<dbReference type="RefSeq" id="WP_011398966.1">
    <property type="nucleotide sequence ID" value="NC_007645.1"/>
</dbReference>
<dbReference type="Proteomes" id="UP000000238">
    <property type="component" value="Chromosome"/>
</dbReference>
<dbReference type="GO" id="GO:0035438">
    <property type="term" value="F:cyclic-di-GMP binding"/>
    <property type="evidence" value="ECO:0007669"/>
    <property type="project" value="InterPro"/>
</dbReference>
<sequence>MQEVTFPTQSERRIKIRHTTSALTAVVCLSGLFSRSKTRIVVNCIDFNRYGMAFHSSQKFRLGEKIELCFRGRYIAENGIQAQILNCSEHEYGFRYGIQFAYCASSRDYSREVDNALSRIEGLFSKTQETCRSRAS</sequence>
<dbReference type="OrthoDB" id="6078175at2"/>
<dbReference type="AlphaFoldDB" id="Q2SBS2"/>
<dbReference type="EMBL" id="CP000155">
    <property type="protein sequence ID" value="ABC31902.1"/>
    <property type="molecule type" value="Genomic_DNA"/>
</dbReference>
<dbReference type="HOGENOM" id="CLU_1989997_0_0_6"/>
<gene>
    <name evidence="2" type="ordered locus">HCH_05227</name>
</gene>
<evidence type="ECO:0000259" key="1">
    <source>
        <dbReference type="Pfam" id="PF07238"/>
    </source>
</evidence>
<dbReference type="Pfam" id="PF07238">
    <property type="entry name" value="PilZ"/>
    <property type="match status" value="1"/>
</dbReference>
<name>Q2SBS2_HAHCH</name>
<accession>Q2SBS2</accession>
<feature type="domain" description="PilZ" evidence="1">
    <location>
        <begin position="35"/>
        <end position="100"/>
    </location>
</feature>
<reference evidence="2 3" key="1">
    <citation type="journal article" date="2005" name="Nucleic Acids Res.">
        <title>Genomic blueprint of Hahella chejuensis, a marine microbe producing an algicidal agent.</title>
        <authorList>
            <person name="Jeong H."/>
            <person name="Yim J.H."/>
            <person name="Lee C."/>
            <person name="Choi S.-H."/>
            <person name="Park Y.K."/>
            <person name="Yoon S.H."/>
            <person name="Hur C.-G."/>
            <person name="Kang H.-Y."/>
            <person name="Kim D."/>
            <person name="Lee H.H."/>
            <person name="Park K.H."/>
            <person name="Park S.-H."/>
            <person name="Park H.-S."/>
            <person name="Lee H.K."/>
            <person name="Oh T.K."/>
            <person name="Kim J.F."/>
        </authorList>
    </citation>
    <scope>NUCLEOTIDE SEQUENCE [LARGE SCALE GENOMIC DNA]</scope>
    <source>
        <strain evidence="2 3">KCTC 2396</strain>
    </source>
</reference>
<evidence type="ECO:0000313" key="3">
    <source>
        <dbReference type="Proteomes" id="UP000000238"/>
    </source>
</evidence>
<evidence type="ECO:0000313" key="2">
    <source>
        <dbReference type="EMBL" id="ABC31902.1"/>
    </source>
</evidence>
<organism evidence="2 3">
    <name type="scientific">Hahella chejuensis (strain KCTC 2396)</name>
    <dbReference type="NCBI Taxonomy" id="349521"/>
    <lineage>
        <taxon>Bacteria</taxon>
        <taxon>Pseudomonadati</taxon>
        <taxon>Pseudomonadota</taxon>
        <taxon>Gammaproteobacteria</taxon>
        <taxon>Oceanospirillales</taxon>
        <taxon>Hahellaceae</taxon>
        <taxon>Hahella</taxon>
    </lineage>
</organism>
<proteinExistence type="predicted"/>
<dbReference type="KEGG" id="hch:HCH_05227"/>
<dbReference type="InterPro" id="IPR009875">
    <property type="entry name" value="PilZ_domain"/>
</dbReference>
<keyword evidence="3" id="KW-1185">Reference proteome</keyword>
<protein>
    <recommendedName>
        <fullName evidence="1">PilZ domain-containing protein</fullName>
    </recommendedName>
</protein>
<dbReference type="eggNOG" id="ENOG50345AW">
    <property type="taxonomic scope" value="Bacteria"/>
</dbReference>
<dbReference type="SUPFAM" id="SSF141371">
    <property type="entry name" value="PilZ domain-like"/>
    <property type="match status" value="1"/>
</dbReference>